<dbReference type="EMBL" id="CH991568">
    <property type="protein sequence ID" value="EDQ86102.1"/>
    <property type="molecule type" value="Genomic_DNA"/>
</dbReference>
<proteinExistence type="predicted"/>
<dbReference type="Proteomes" id="UP000001357">
    <property type="component" value="Unassembled WGS sequence"/>
</dbReference>
<keyword evidence="4" id="KW-1185">Reference proteome</keyword>
<dbReference type="GeneID" id="5894327"/>
<name>A9V8L1_MONBE</name>
<accession>A9V8L1</accession>
<keyword evidence="1" id="KW-0175">Coiled coil</keyword>
<evidence type="ECO:0000313" key="3">
    <source>
        <dbReference type="EMBL" id="EDQ86102.1"/>
    </source>
</evidence>
<evidence type="ECO:0000256" key="1">
    <source>
        <dbReference type="SAM" id="Coils"/>
    </source>
</evidence>
<organism evidence="3 4">
    <name type="scientific">Monosiga brevicollis</name>
    <name type="common">Choanoflagellate</name>
    <dbReference type="NCBI Taxonomy" id="81824"/>
    <lineage>
        <taxon>Eukaryota</taxon>
        <taxon>Choanoflagellata</taxon>
        <taxon>Craspedida</taxon>
        <taxon>Salpingoecidae</taxon>
        <taxon>Monosiga</taxon>
    </lineage>
</organism>
<evidence type="ECO:0000256" key="2">
    <source>
        <dbReference type="SAM" id="MobiDB-lite"/>
    </source>
</evidence>
<dbReference type="InParanoid" id="A9V8L1"/>
<feature type="coiled-coil region" evidence="1">
    <location>
        <begin position="468"/>
        <end position="495"/>
    </location>
</feature>
<protein>
    <submittedName>
        <fullName evidence="3">Uncharacterized protein</fullName>
    </submittedName>
</protein>
<feature type="region of interest" description="Disordered" evidence="2">
    <location>
        <begin position="368"/>
        <end position="449"/>
    </location>
</feature>
<feature type="compositionally biased region" description="Low complexity" evidence="2">
    <location>
        <begin position="368"/>
        <end position="382"/>
    </location>
</feature>
<evidence type="ECO:0000313" key="4">
    <source>
        <dbReference type="Proteomes" id="UP000001357"/>
    </source>
</evidence>
<gene>
    <name evidence="3" type="ORF">MONBRDRAFT_28581</name>
</gene>
<dbReference type="RefSeq" id="XP_001749027.1">
    <property type="nucleotide sequence ID" value="XM_001748975.1"/>
</dbReference>
<sequence>MAVRARFSPSLSLPLSAAPPWPYEKLFPELANSPDSRVSVLARHICHFARLSKSVHLGLWASSTVSRKTTRYAPIDLGPQDSRLLGLDENVRQELLDFQPSSPLEKRLFLHLSRLYAKKPSLGMKRVGLLEQSAEAESGDNRHQARRHLQVSGFLTRLGMSCLPFLSILRQAHTEAHEAHRLPEAFEPVPPAGQDDEAIVSELVYYAHSYVMSLYLAVQQFASDSSRAQLSHLVRPDQQAKVLRVVTKLLCTLLDRWEAEKDGHATPSSDHLPSIWRLLSRDDVNAFECLIRERRAVQHDVSVRVWNKELANEAVGLKMHLRPDIVTYFRQLYNGQAVPPSTTTAMSMAPVSALAPAAVVAAQPLGRTEAAGTDTTAATEPTQMQLRKRGSTSSPLDQRAASAASSAAEEAASTQRYRPLSAKRPATSVAQERGAEQGMGDPLGAGGHERDDLLRHFMEFCTKQAELQRQHERERDERTERARQLEFERMRAERKEEREFQLRLVREMFMLSQQQANNPAATPNMPP</sequence>
<dbReference type="AlphaFoldDB" id="A9V8L1"/>
<dbReference type="KEGG" id="mbr:MONBRDRAFT_28581"/>
<reference evidence="3 4" key="1">
    <citation type="journal article" date="2008" name="Nature">
        <title>The genome of the choanoflagellate Monosiga brevicollis and the origin of metazoans.</title>
        <authorList>
            <consortium name="JGI Sequencing"/>
            <person name="King N."/>
            <person name="Westbrook M.J."/>
            <person name="Young S.L."/>
            <person name="Kuo A."/>
            <person name="Abedin M."/>
            <person name="Chapman J."/>
            <person name="Fairclough S."/>
            <person name="Hellsten U."/>
            <person name="Isogai Y."/>
            <person name="Letunic I."/>
            <person name="Marr M."/>
            <person name="Pincus D."/>
            <person name="Putnam N."/>
            <person name="Rokas A."/>
            <person name="Wright K.J."/>
            <person name="Zuzow R."/>
            <person name="Dirks W."/>
            <person name="Good M."/>
            <person name="Goodstein D."/>
            <person name="Lemons D."/>
            <person name="Li W."/>
            <person name="Lyons J.B."/>
            <person name="Morris A."/>
            <person name="Nichols S."/>
            <person name="Richter D.J."/>
            <person name="Salamov A."/>
            <person name="Bork P."/>
            <person name="Lim W.A."/>
            <person name="Manning G."/>
            <person name="Miller W.T."/>
            <person name="McGinnis W."/>
            <person name="Shapiro H."/>
            <person name="Tjian R."/>
            <person name="Grigoriev I.V."/>
            <person name="Rokhsar D."/>
        </authorList>
    </citation>
    <scope>NUCLEOTIDE SEQUENCE [LARGE SCALE GENOMIC DNA]</scope>
    <source>
        <strain evidence="4">MX1 / ATCC 50154</strain>
    </source>
</reference>
<feature type="compositionally biased region" description="Low complexity" evidence="2">
    <location>
        <begin position="400"/>
        <end position="413"/>
    </location>
</feature>